<evidence type="ECO:0000313" key="14">
    <source>
        <dbReference type="Proteomes" id="UP001181693"/>
    </source>
</evidence>
<evidence type="ECO:0000256" key="9">
    <source>
        <dbReference type="ARBA" id="ARBA00023136"/>
    </source>
</evidence>
<feature type="transmembrane region" description="Helical" evidence="12">
    <location>
        <begin position="169"/>
        <end position="191"/>
    </location>
</feature>
<proteinExistence type="inferred from homology"/>
<evidence type="ECO:0000256" key="6">
    <source>
        <dbReference type="ARBA" id="ARBA00022781"/>
    </source>
</evidence>
<evidence type="ECO:0008006" key="15">
    <source>
        <dbReference type="Google" id="ProtNLM"/>
    </source>
</evidence>
<evidence type="ECO:0000256" key="11">
    <source>
        <dbReference type="SAM" id="MobiDB-lite"/>
    </source>
</evidence>
<dbReference type="Pfam" id="PF03189">
    <property type="entry name" value="Otopetrin"/>
    <property type="match status" value="2"/>
</dbReference>
<keyword evidence="10" id="KW-0407">Ion channel</keyword>
<comment type="caution">
    <text evidence="13">The sequence shown here is derived from an EMBL/GenBank/DDBJ whole genome shotgun (WGS) entry which is preliminary data.</text>
</comment>
<sequence length="568" mass="65243">MEENPDTNTNGDPPQDRTPIKQEKEENDWKKGSRLLSGLVGSNVLLFSSALLTCVFTEDIDIFEKDFLIFLTIMMAICILWMLFQMYFTWKNKNAVLYKDCQAGPIWMRVGIILFGIGALVMTSLKIAYTAEFEDCVTPTKITQPVIQALFILVQTCFLWVSCKHCVQIYLNATRCFLMVLLAVNLTIWILTVTEESRHHTNELQAYLYRNNSETNISDLSEDPDERENVNICGCKYTCAVNKTVFVYLYPFNIEYNLFAAAMIYIMWKNVGRQIDENASFHHGLGPGVRQHIPLLGLFTGLAVLITGLVMFIMYEVGRENLHKQWLSLSTFYFFHVTSLAVMCLANVVGIVIFKLDKRNMDNQKNPSRTLDMVLLLLATVGQYAISYYSIIAMVSTVPFGLLCGLTLTYSVLMIIQHSLQNVFIIEGLHRLPPSNLLNAHQGTSHLRTVDHHDAVRRRSMPERESRLSLTNHPRNERISRRETLTQHIKSHLKKRKTMKDVYLFLFLCNLIFWIMPAFGARIRFDTGLEVNFYGFSLWAIITNICLPFGIFYRMHAAASLLELYSMS</sequence>
<feature type="transmembrane region" description="Helical" evidence="12">
    <location>
        <begin position="67"/>
        <end position="86"/>
    </location>
</feature>
<evidence type="ECO:0000256" key="3">
    <source>
        <dbReference type="ARBA" id="ARBA00022448"/>
    </source>
</evidence>
<dbReference type="AlphaFoldDB" id="A0AAV3AMP7"/>
<evidence type="ECO:0000256" key="2">
    <source>
        <dbReference type="ARBA" id="ARBA00006513"/>
    </source>
</evidence>
<dbReference type="PANTHER" id="PTHR21522:SF69">
    <property type="entry name" value="PROTON CHANNEL OTOP2"/>
    <property type="match status" value="1"/>
</dbReference>
<dbReference type="Proteomes" id="UP001181693">
    <property type="component" value="Unassembled WGS sequence"/>
</dbReference>
<protein>
    <recommendedName>
        <fullName evidence="15">Otopetrin-2</fullName>
    </recommendedName>
</protein>
<feature type="transmembrane region" description="Helical" evidence="12">
    <location>
        <begin position="398"/>
        <end position="416"/>
    </location>
</feature>
<keyword evidence="6" id="KW-0375">Hydrogen ion transport</keyword>
<feature type="region of interest" description="Disordered" evidence="11">
    <location>
        <begin position="1"/>
        <end position="29"/>
    </location>
</feature>
<keyword evidence="5 12" id="KW-0812">Transmembrane</keyword>
<evidence type="ECO:0000256" key="5">
    <source>
        <dbReference type="ARBA" id="ARBA00022692"/>
    </source>
</evidence>
<feature type="compositionally biased region" description="Basic and acidic residues" evidence="11">
    <location>
        <begin position="14"/>
        <end position="29"/>
    </location>
</feature>
<reference evidence="13" key="1">
    <citation type="thesis" date="2020" institute="ProQuest LLC" country="789 East Eisenhower Parkway, Ann Arbor, MI, USA">
        <title>Comparative Genomics and Chromosome Evolution.</title>
        <authorList>
            <person name="Mudd A.B."/>
        </authorList>
    </citation>
    <scope>NUCLEOTIDE SEQUENCE</scope>
    <source>
        <strain evidence="13">1538</strain>
        <tissue evidence="13">Blood</tissue>
    </source>
</reference>
<feature type="transmembrane region" description="Helical" evidence="12">
    <location>
        <begin position="333"/>
        <end position="354"/>
    </location>
</feature>
<evidence type="ECO:0000256" key="4">
    <source>
        <dbReference type="ARBA" id="ARBA00022475"/>
    </source>
</evidence>
<comment type="subcellular location">
    <subcellularLocation>
        <location evidence="1">Cell membrane</location>
        <topology evidence="1">Multi-pass membrane protein</topology>
    </subcellularLocation>
</comment>
<evidence type="ECO:0000256" key="7">
    <source>
        <dbReference type="ARBA" id="ARBA00022989"/>
    </source>
</evidence>
<feature type="transmembrane region" description="Helical" evidence="12">
    <location>
        <begin position="106"/>
        <end position="125"/>
    </location>
</feature>
<keyword evidence="9 12" id="KW-0472">Membrane</keyword>
<evidence type="ECO:0000256" key="10">
    <source>
        <dbReference type="ARBA" id="ARBA00023303"/>
    </source>
</evidence>
<keyword evidence="4" id="KW-1003">Cell membrane</keyword>
<evidence type="ECO:0000256" key="1">
    <source>
        <dbReference type="ARBA" id="ARBA00004651"/>
    </source>
</evidence>
<feature type="compositionally biased region" description="Polar residues" evidence="11">
    <location>
        <begin position="1"/>
        <end position="12"/>
    </location>
</feature>
<accession>A0AAV3AMP7</accession>
<keyword evidence="3" id="KW-0813">Transport</keyword>
<comment type="similarity">
    <text evidence="2">Belongs to the otopetrin family.</text>
</comment>
<feature type="transmembrane region" description="Helical" evidence="12">
    <location>
        <begin position="533"/>
        <end position="553"/>
    </location>
</feature>
<name>A0AAV3AMP7_PYXAD</name>
<dbReference type="GO" id="GO:0015252">
    <property type="term" value="F:proton channel activity"/>
    <property type="evidence" value="ECO:0007669"/>
    <property type="project" value="InterPro"/>
</dbReference>
<feature type="transmembrane region" description="Helical" evidence="12">
    <location>
        <begin position="293"/>
        <end position="313"/>
    </location>
</feature>
<evidence type="ECO:0000256" key="8">
    <source>
        <dbReference type="ARBA" id="ARBA00023065"/>
    </source>
</evidence>
<dbReference type="GO" id="GO:0005886">
    <property type="term" value="C:plasma membrane"/>
    <property type="evidence" value="ECO:0007669"/>
    <property type="project" value="UniProtKB-SubCell"/>
</dbReference>
<feature type="transmembrane region" description="Helical" evidence="12">
    <location>
        <begin position="502"/>
        <end position="521"/>
    </location>
</feature>
<feature type="transmembrane region" description="Helical" evidence="12">
    <location>
        <begin position="146"/>
        <end position="163"/>
    </location>
</feature>
<evidence type="ECO:0000313" key="13">
    <source>
        <dbReference type="EMBL" id="DBA27882.1"/>
    </source>
</evidence>
<keyword evidence="7 12" id="KW-1133">Transmembrane helix</keyword>
<dbReference type="EMBL" id="DYDO01000003">
    <property type="protein sequence ID" value="DBA27882.1"/>
    <property type="molecule type" value="Genomic_DNA"/>
</dbReference>
<feature type="transmembrane region" description="Helical" evidence="12">
    <location>
        <begin position="374"/>
        <end position="392"/>
    </location>
</feature>
<evidence type="ECO:0000256" key="12">
    <source>
        <dbReference type="SAM" id="Phobius"/>
    </source>
</evidence>
<dbReference type="InterPro" id="IPR004878">
    <property type="entry name" value="Otopetrin"/>
</dbReference>
<organism evidence="13 14">
    <name type="scientific">Pyxicephalus adspersus</name>
    <name type="common">African bullfrog</name>
    <dbReference type="NCBI Taxonomy" id="30357"/>
    <lineage>
        <taxon>Eukaryota</taxon>
        <taxon>Metazoa</taxon>
        <taxon>Chordata</taxon>
        <taxon>Craniata</taxon>
        <taxon>Vertebrata</taxon>
        <taxon>Euteleostomi</taxon>
        <taxon>Amphibia</taxon>
        <taxon>Batrachia</taxon>
        <taxon>Anura</taxon>
        <taxon>Neobatrachia</taxon>
        <taxon>Ranoidea</taxon>
        <taxon>Pyxicephalidae</taxon>
        <taxon>Pyxicephalinae</taxon>
        <taxon>Pyxicephalus</taxon>
    </lineage>
</organism>
<gene>
    <name evidence="13" type="ORF">GDO54_008328</name>
</gene>
<feature type="transmembrane region" description="Helical" evidence="12">
    <location>
        <begin position="35"/>
        <end position="55"/>
    </location>
</feature>
<dbReference type="PANTHER" id="PTHR21522">
    <property type="entry name" value="PROTON CHANNEL OTOP"/>
    <property type="match status" value="1"/>
</dbReference>
<keyword evidence="14" id="KW-1185">Reference proteome</keyword>
<keyword evidence="8" id="KW-0406">Ion transport</keyword>